<keyword evidence="1" id="KW-0732">Signal</keyword>
<dbReference type="InterPro" id="IPR013320">
    <property type="entry name" value="ConA-like_dom_sf"/>
</dbReference>
<dbReference type="Gene3D" id="2.60.120.200">
    <property type="match status" value="1"/>
</dbReference>
<proteinExistence type="predicted"/>
<reference evidence="2 3" key="1">
    <citation type="submission" date="2022-10" db="EMBL/GenBank/DDBJ databases">
        <title>Luteolibacter arcticus strain CCTCC AB 2014275, whole genome shotgun sequencing project.</title>
        <authorList>
            <person name="Zhao G."/>
            <person name="Shen L."/>
        </authorList>
    </citation>
    <scope>NUCLEOTIDE SEQUENCE [LARGE SCALE GENOMIC DNA]</scope>
    <source>
        <strain evidence="2 3">CCTCC AB 2014275</strain>
    </source>
</reference>
<comment type="caution">
    <text evidence="2">The sequence shown here is derived from an EMBL/GenBank/DDBJ whole genome shotgun (WGS) entry which is preliminary data.</text>
</comment>
<dbReference type="Proteomes" id="UP001320876">
    <property type="component" value="Unassembled WGS sequence"/>
</dbReference>
<keyword evidence="3" id="KW-1185">Reference proteome</keyword>
<evidence type="ECO:0000313" key="2">
    <source>
        <dbReference type="EMBL" id="MCW1924435.1"/>
    </source>
</evidence>
<gene>
    <name evidence="2" type="ORF">OKA05_17850</name>
</gene>
<feature type="signal peptide" evidence="1">
    <location>
        <begin position="1"/>
        <end position="21"/>
    </location>
</feature>
<dbReference type="RefSeq" id="WP_264488544.1">
    <property type="nucleotide sequence ID" value="NZ_JAPDDT010000008.1"/>
</dbReference>
<feature type="chain" id="PRO_5046153925" description="PEP-CTERM protein-sorting domain-containing protein" evidence="1">
    <location>
        <begin position="22"/>
        <end position="265"/>
    </location>
</feature>
<dbReference type="Pfam" id="PF13385">
    <property type="entry name" value="Laminin_G_3"/>
    <property type="match status" value="1"/>
</dbReference>
<dbReference type="SUPFAM" id="SSF49899">
    <property type="entry name" value="Concanavalin A-like lectins/glucanases"/>
    <property type="match status" value="1"/>
</dbReference>
<name>A0ABT3GLN7_9BACT</name>
<protein>
    <recommendedName>
        <fullName evidence="4">PEP-CTERM protein-sorting domain-containing protein</fullName>
    </recommendedName>
</protein>
<evidence type="ECO:0000313" key="3">
    <source>
        <dbReference type="Proteomes" id="UP001320876"/>
    </source>
</evidence>
<evidence type="ECO:0008006" key="4">
    <source>
        <dbReference type="Google" id="ProtNLM"/>
    </source>
</evidence>
<accession>A0ABT3GLN7</accession>
<organism evidence="2 3">
    <name type="scientific">Luteolibacter arcticus</name>
    <dbReference type="NCBI Taxonomy" id="1581411"/>
    <lineage>
        <taxon>Bacteria</taxon>
        <taxon>Pseudomonadati</taxon>
        <taxon>Verrucomicrobiota</taxon>
        <taxon>Verrucomicrobiia</taxon>
        <taxon>Verrucomicrobiales</taxon>
        <taxon>Verrucomicrobiaceae</taxon>
        <taxon>Luteolibacter</taxon>
    </lineage>
</organism>
<evidence type="ECO:0000256" key="1">
    <source>
        <dbReference type="SAM" id="SignalP"/>
    </source>
</evidence>
<sequence>MKPTILPSLLCLAVGTATAPAAVTLFAEYHLGENGSLGANNLPLDSAGTPQDFTGQISGGTTTVGTTGVFAPDSTHYLITSGATNEGWHSANFVTLPTNDFAFGVYARASSLAAANQGDVFTLGSASNSPAGSGAFKISLASNGWAASVNGVAWVGGTNGVAGSFTADQWVHLAVVRSGGTATFYIDGVAQTGTSSATPVNGAAHLSVNPGGLTFFDGHLDEARVVTFDSGESTTVILNALQAVPEPSGVLLGGLAFLTLLRRRR</sequence>
<dbReference type="EMBL" id="JAPDDT010000008">
    <property type="protein sequence ID" value="MCW1924435.1"/>
    <property type="molecule type" value="Genomic_DNA"/>
</dbReference>